<evidence type="ECO:0000313" key="7">
    <source>
        <dbReference type="Proteomes" id="UP000095455"/>
    </source>
</evidence>
<reference evidence="3" key="3">
    <citation type="submission" date="2023-01" db="EMBL/GenBank/DDBJ databases">
        <title>Human gut microbiome strain richness.</title>
        <authorList>
            <person name="Chen-Liaw A."/>
        </authorList>
    </citation>
    <scope>NUCLEOTIDE SEQUENCE</scope>
    <source>
        <strain evidence="3">RTP21484st1_E5_RTP21484_190118</strain>
    </source>
</reference>
<dbReference type="EMBL" id="WKMY01000001">
    <property type="protein sequence ID" value="MRY91740.1"/>
    <property type="molecule type" value="Genomic_DNA"/>
</dbReference>
<dbReference type="Proteomes" id="UP000432516">
    <property type="component" value="Unassembled WGS sequence"/>
</dbReference>
<protein>
    <submittedName>
        <fullName evidence="6">Uncharacterized protein</fullName>
    </submittedName>
</protein>
<dbReference type="EMBL" id="WKLT01000006">
    <property type="protein sequence ID" value="MRY57876.1"/>
    <property type="molecule type" value="Genomic_DNA"/>
</dbReference>
<proteinExistence type="predicted"/>
<evidence type="ECO:0000313" key="3">
    <source>
        <dbReference type="EMBL" id="MDB9004466.1"/>
    </source>
</evidence>
<dbReference type="EMBL" id="WKNE01000001">
    <property type="protein sequence ID" value="MRZ53319.1"/>
    <property type="molecule type" value="Genomic_DNA"/>
</dbReference>
<evidence type="ECO:0000313" key="2">
    <source>
        <dbReference type="EMBL" id="CUN54987.1"/>
    </source>
</evidence>
<organism evidence="6 8">
    <name type="scientific">Parabacteroides distasonis</name>
    <dbReference type="NCBI Taxonomy" id="823"/>
    <lineage>
        <taxon>Bacteria</taxon>
        <taxon>Pseudomonadati</taxon>
        <taxon>Bacteroidota</taxon>
        <taxon>Bacteroidia</taxon>
        <taxon>Bacteroidales</taxon>
        <taxon>Tannerellaceae</taxon>
        <taxon>Parabacteroides</taxon>
    </lineage>
</organism>
<evidence type="ECO:0000313" key="9">
    <source>
        <dbReference type="Proteomes" id="UP000461276"/>
    </source>
</evidence>
<evidence type="ECO:0000313" key="10">
    <source>
        <dbReference type="Proteomes" id="UP000463337"/>
    </source>
</evidence>
<dbReference type="Proteomes" id="UP000463337">
    <property type="component" value="Unassembled WGS sequence"/>
</dbReference>
<comment type="caution">
    <text evidence="6">The sequence shown here is derived from an EMBL/GenBank/DDBJ whole genome shotgun (WGS) entry which is preliminary data.</text>
</comment>
<dbReference type="EMBL" id="JAQMPJ010000003">
    <property type="protein sequence ID" value="MDB9004466.1"/>
    <property type="molecule type" value="Genomic_DNA"/>
</dbReference>
<dbReference type="Proteomes" id="UP000095455">
    <property type="component" value="Unassembled WGS sequence"/>
</dbReference>
<sequence>MKTDYWKLAQAVRWGFYILFGTLAILGIVAICLGHFLHIITTSGCAAMAYMIAKHW</sequence>
<evidence type="ECO:0000313" key="4">
    <source>
        <dbReference type="EMBL" id="MRY57876.1"/>
    </source>
</evidence>
<dbReference type="EMBL" id="CYYK01000002">
    <property type="protein sequence ID" value="CUN54987.1"/>
    <property type="molecule type" value="Genomic_DNA"/>
</dbReference>
<evidence type="ECO:0000313" key="6">
    <source>
        <dbReference type="EMBL" id="MRZ53319.1"/>
    </source>
</evidence>
<keyword evidence="1" id="KW-1133">Transmembrane helix</keyword>
<reference evidence="2 7" key="1">
    <citation type="submission" date="2015-09" db="EMBL/GenBank/DDBJ databases">
        <authorList>
            <consortium name="Pathogen Informatics"/>
        </authorList>
    </citation>
    <scope>NUCLEOTIDE SEQUENCE [LARGE SCALE GENOMIC DNA]</scope>
    <source>
        <strain evidence="2 7">2789STDY5608822</strain>
    </source>
</reference>
<keyword evidence="1" id="KW-0472">Membrane</keyword>
<feature type="transmembrane region" description="Helical" evidence="1">
    <location>
        <begin position="12"/>
        <end position="30"/>
    </location>
</feature>
<dbReference type="AlphaFoldDB" id="A0A173XVU2"/>
<dbReference type="Proteomes" id="UP001210126">
    <property type="component" value="Unassembled WGS sequence"/>
</dbReference>
<dbReference type="Proteomes" id="UP000461276">
    <property type="component" value="Unassembled WGS sequence"/>
</dbReference>
<reference evidence="8 9" key="2">
    <citation type="journal article" date="2019" name="Nat. Med.">
        <title>A library of human gut bacterial isolates paired with longitudinal multiomics data enables mechanistic microbiome research.</title>
        <authorList>
            <person name="Poyet M."/>
            <person name="Groussin M."/>
            <person name="Gibbons S.M."/>
            <person name="Avila-Pacheco J."/>
            <person name="Jiang X."/>
            <person name="Kearney S.M."/>
            <person name="Perrotta A.R."/>
            <person name="Berdy B."/>
            <person name="Zhao S."/>
            <person name="Lieberman T.D."/>
            <person name="Swanson P.K."/>
            <person name="Smith M."/>
            <person name="Roesemann S."/>
            <person name="Alexander J.E."/>
            <person name="Rich S.A."/>
            <person name="Livny J."/>
            <person name="Vlamakis H."/>
            <person name="Clish C."/>
            <person name="Bullock K."/>
            <person name="Deik A."/>
            <person name="Scott J."/>
            <person name="Pierce K.A."/>
            <person name="Xavier R.J."/>
            <person name="Alm E.J."/>
        </authorList>
    </citation>
    <scope>NUCLEOTIDE SEQUENCE [LARGE SCALE GENOMIC DNA]</scope>
    <source>
        <strain evidence="6 8">BIOML-A2</strain>
        <strain evidence="4 10">BIOML-A41</strain>
        <strain evidence="5 9">BIOML-A9</strain>
    </source>
</reference>
<name>A0A173XVU2_PARDI</name>
<dbReference type="RefSeq" id="WP_008780394.1">
    <property type="nucleotide sequence ID" value="NZ_BAABYH010000001.1"/>
</dbReference>
<evidence type="ECO:0000313" key="8">
    <source>
        <dbReference type="Proteomes" id="UP000432516"/>
    </source>
</evidence>
<gene>
    <name evidence="2" type="ORF">ERS852380_00561</name>
    <name evidence="4" type="ORF">GKD59_08120</name>
    <name evidence="5" type="ORF">GKD67_00475</name>
    <name evidence="6" type="ORF">GKD68_00935</name>
    <name evidence="3" type="ORF">PN599_05575</name>
</gene>
<evidence type="ECO:0000313" key="5">
    <source>
        <dbReference type="EMBL" id="MRY91740.1"/>
    </source>
</evidence>
<accession>A0A173XVU2</accession>
<keyword evidence="1" id="KW-0812">Transmembrane</keyword>
<evidence type="ECO:0000256" key="1">
    <source>
        <dbReference type="SAM" id="Phobius"/>
    </source>
</evidence>